<dbReference type="Proteomes" id="UP000753256">
    <property type="component" value="Unassembled WGS sequence"/>
</dbReference>
<protein>
    <submittedName>
        <fullName evidence="3">Uncharacterized protein</fullName>
    </submittedName>
</protein>
<dbReference type="AlphaFoldDB" id="A0A921LSW8"/>
<feature type="signal peptide" evidence="2">
    <location>
        <begin position="1"/>
        <end position="36"/>
    </location>
</feature>
<reference evidence="3" key="1">
    <citation type="journal article" date="2021" name="PeerJ">
        <title>Extensive microbial diversity within the chicken gut microbiome revealed by metagenomics and culture.</title>
        <authorList>
            <person name="Gilroy R."/>
            <person name="Ravi A."/>
            <person name="Getino M."/>
            <person name="Pursley I."/>
            <person name="Horton D.L."/>
            <person name="Alikhan N.F."/>
            <person name="Baker D."/>
            <person name="Gharbi K."/>
            <person name="Hall N."/>
            <person name="Watson M."/>
            <person name="Adriaenssens E.M."/>
            <person name="Foster-Nyarko E."/>
            <person name="Jarju S."/>
            <person name="Secka A."/>
            <person name="Antonio M."/>
            <person name="Oren A."/>
            <person name="Chaudhuri R.R."/>
            <person name="La Ragione R."/>
            <person name="Hildebrand F."/>
            <person name="Pallen M.J."/>
        </authorList>
    </citation>
    <scope>NUCLEOTIDE SEQUENCE</scope>
    <source>
        <strain evidence="3">ChiHjej13B12-9602</strain>
    </source>
</reference>
<keyword evidence="2" id="KW-0732">Signal</keyword>
<dbReference type="RefSeq" id="WP_273188940.1">
    <property type="nucleotide sequence ID" value="NZ_DYUZ01000008.1"/>
</dbReference>
<sequence length="246" mass="27650">MSKFISITTRASYRIAVAAACTLLFFSGCSSSTSEADAAADALGAYEEEQAELEEEAADLTADWELVTIPDIGTMRIPPSMEVQSEEYRAMKEELTGTSSDTFIVQQRGLNEDLQEAQDTYARIMVSYTQGNPGDYREADFDPDNFTEDDMEELDAYFERETRAQLANGGIEIIDWYPLEFLHLNGTTCLHMNYSRAGEDGETTRVNTYAFPRNDRLVRVTISYRASDASMWSDDLELALSTLEFE</sequence>
<name>A0A921LSW8_9ACTN</name>
<accession>A0A921LSW8</accession>
<comment type="caution">
    <text evidence="3">The sequence shown here is derived from an EMBL/GenBank/DDBJ whole genome shotgun (WGS) entry which is preliminary data.</text>
</comment>
<reference evidence="3" key="2">
    <citation type="submission" date="2021-09" db="EMBL/GenBank/DDBJ databases">
        <authorList>
            <person name="Gilroy R."/>
        </authorList>
    </citation>
    <scope>NUCLEOTIDE SEQUENCE</scope>
    <source>
        <strain evidence="3">ChiHjej13B12-9602</strain>
    </source>
</reference>
<evidence type="ECO:0000313" key="3">
    <source>
        <dbReference type="EMBL" id="HJG36662.1"/>
    </source>
</evidence>
<evidence type="ECO:0000256" key="1">
    <source>
        <dbReference type="SAM" id="Coils"/>
    </source>
</evidence>
<feature type="coiled-coil region" evidence="1">
    <location>
        <begin position="36"/>
        <end position="63"/>
    </location>
</feature>
<dbReference type="EMBL" id="DYUZ01000008">
    <property type="protein sequence ID" value="HJG36662.1"/>
    <property type="molecule type" value="Genomic_DNA"/>
</dbReference>
<evidence type="ECO:0000256" key="2">
    <source>
        <dbReference type="SAM" id="SignalP"/>
    </source>
</evidence>
<feature type="chain" id="PRO_5039556543" evidence="2">
    <location>
        <begin position="37"/>
        <end position="246"/>
    </location>
</feature>
<organism evidence="3 4">
    <name type="scientific">Enorma phocaeensis</name>
    <dbReference type="NCBI Taxonomy" id="1871019"/>
    <lineage>
        <taxon>Bacteria</taxon>
        <taxon>Bacillati</taxon>
        <taxon>Actinomycetota</taxon>
        <taxon>Coriobacteriia</taxon>
        <taxon>Coriobacteriales</taxon>
        <taxon>Coriobacteriaceae</taxon>
        <taxon>Enorma</taxon>
    </lineage>
</organism>
<evidence type="ECO:0000313" key="4">
    <source>
        <dbReference type="Proteomes" id="UP000753256"/>
    </source>
</evidence>
<proteinExistence type="predicted"/>
<keyword evidence="1" id="KW-0175">Coiled coil</keyword>
<gene>
    <name evidence="3" type="ORF">K8V70_02190</name>
</gene>
<dbReference type="PROSITE" id="PS51257">
    <property type="entry name" value="PROKAR_LIPOPROTEIN"/>
    <property type="match status" value="1"/>
</dbReference>